<sequence>MSQPIAVDILSDDDDDDKRSNDTVSTPFPTQSKRQRTETNSNPTVFVIDDDPTPQKPAGPTSTPLFVAETPMSGLSNSDVSMVKCTIGLSDSQLRCSSASDQKISVSLFTTIIEDDSTPQKPAGLTSMSSFVAETPMSGLLKSDISIIKCTKGLSDPQLSSSESDKKFPASLFTTIIEDDPTPQKPAGLTSMSSFVAETPMSGLLKSDISIIKCTKGLSDPQLSSSESDKKFPASLFTTIIEDDPTPQKPAGPTSTSSFVAETPMSGLLKSDISIIKCTKGLSDALLKYSSASDKKFPGISGLICLESDNESENGSRMENRKQNETMDDAFDVAKDSELSFRFNESTSSLECFSGTASLTKMCGDHSSHPKSSEDDIPQVHNHPNEEIDRLEQMGNVLKQNGRSKIKANKKKNMDEATGEKRMSKEERIRLMEEKKQQKEQEKLQKAALKAEAAEMKKLQKEKQKWETGKFALKSIVAEIDTRVVELGSVGGHLLTRFAEKGLTYRITSNPIERSIVWTMTVPEEISQLSSKGIEIPYVLLVYEAEEFCSLVLNESLMNHVSFVRSHYPSHTICYLTNRLMAYINKREQGQYKNPTNCSGWRRPPVEEVLSKLTTHFVRVHSRQCMDEAELAEHVVGLTCSLASCQFRKRLTRLSVNANGSLLPKDCVDKNLRKKSLWLKALIAIPKVQPRFAIAIWKKYPTMKSLLSVYMDPSKSVHEKEFLLKDLTTEGLLSEDRRLGEVCSKRVYRILMAQCGSIKTDDVEDGADFFSRQST</sequence>
<dbReference type="FunFam" id="1.10.150.670:FF:000007">
    <property type="entry name" value="Crossover junction endonuclease EME1B"/>
    <property type="match status" value="1"/>
</dbReference>
<dbReference type="InterPro" id="IPR006166">
    <property type="entry name" value="ERCC4_domain"/>
</dbReference>
<name>A0A5B7BZN0_DAVIN</name>
<comment type="cofactor">
    <cofactor evidence="1">
        <name>Ca(2+)</name>
        <dbReference type="ChEBI" id="CHEBI:29108"/>
    </cofactor>
</comment>
<dbReference type="InterPro" id="IPR033310">
    <property type="entry name" value="Mms4/EME1/EME2"/>
</dbReference>
<feature type="region of interest" description="Disordered" evidence="23">
    <location>
        <begin position="1"/>
        <end position="64"/>
    </location>
</feature>
<keyword evidence="14 22" id="KW-0175">Coiled coil</keyword>
<keyword evidence="9" id="KW-0227">DNA damage</keyword>
<keyword evidence="6" id="KW-0540">Nuclease</keyword>
<keyword evidence="8 25" id="KW-0255">Endonuclease</keyword>
<dbReference type="Gene3D" id="1.10.150.670">
    <property type="entry name" value="Crossover junction endonuclease EME1, DNA-binding domain"/>
    <property type="match status" value="1"/>
</dbReference>
<dbReference type="GO" id="GO:0004519">
    <property type="term" value="F:endonuclease activity"/>
    <property type="evidence" value="ECO:0007669"/>
    <property type="project" value="UniProtKB-KW"/>
</dbReference>
<comment type="subcellular location">
    <subcellularLocation>
        <location evidence="3">Nucleus</location>
    </subcellularLocation>
</comment>
<protein>
    <submittedName>
        <fullName evidence="25">Putative crossover junction endonuclease EME1B-like</fullName>
        <ecNumber evidence="25">3.1.22.-</ecNumber>
    </submittedName>
</protein>
<gene>
    <name evidence="25" type="ORF">Din_043883</name>
</gene>
<dbReference type="GO" id="GO:0048476">
    <property type="term" value="C:Holliday junction resolvase complex"/>
    <property type="evidence" value="ECO:0007669"/>
    <property type="project" value="InterPro"/>
</dbReference>
<dbReference type="GO" id="GO:0046872">
    <property type="term" value="F:metal ion binding"/>
    <property type="evidence" value="ECO:0007669"/>
    <property type="project" value="UniProtKB-KW"/>
</dbReference>
<feature type="compositionally biased region" description="Polar residues" evidence="23">
    <location>
        <begin position="22"/>
        <end position="44"/>
    </location>
</feature>
<keyword evidence="13" id="KW-0460">Magnesium</keyword>
<dbReference type="PANTHER" id="PTHR21077">
    <property type="entry name" value="EME1 PROTEIN"/>
    <property type="match status" value="1"/>
</dbReference>
<organism evidence="25">
    <name type="scientific">Davidia involucrata</name>
    <name type="common">Dove tree</name>
    <dbReference type="NCBI Taxonomy" id="16924"/>
    <lineage>
        <taxon>Eukaryota</taxon>
        <taxon>Viridiplantae</taxon>
        <taxon>Streptophyta</taxon>
        <taxon>Embryophyta</taxon>
        <taxon>Tracheophyta</taxon>
        <taxon>Spermatophyta</taxon>
        <taxon>Magnoliopsida</taxon>
        <taxon>eudicotyledons</taxon>
        <taxon>Gunneridae</taxon>
        <taxon>Pentapetalae</taxon>
        <taxon>asterids</taxon>
        <taxon>Cornales</taxon>
        <taxon>Nyssaceae</taxon>
        <taxon>Davidia</taxon>
    </lineage>
</organism>
<keyword evidence="11 25" id="KW-0378">Hydrolase</keyword>
<dbReference type="Pfam" id="PF21292">
    <property type="entry name" value="EME1-MUS81_C"/>
    <property type="match status" value="1"/>
</dbReference>
<evidence type="ECO:0000256" key="20">
    <source>
        <dbReference type="ARBA" id="ARBA00059712"/>
    </source>
</evidence>
<evidence type="ECO:0000256" key="19">
    <source>
        <dbReference type="ARBA" id="ARBA00023306"/>
    </source>
</evidence>
<evidence type="ECO:0000256" key="6">
    <source>
        <dbReference type="ARBA" id="ARBA00022722"/>
    </source>
</evidence>
<comment type="cofactor">
    <cofactor evidence="2">
        <name>Mg(2+)</name>
        <dbReference type="ChEBI" id="CHEBI:18420"/>
    </cofactor>
</comment>
<evidence type="ECO:0000256" key="21">
    <source>
        <dbReference type="ARBA" id="ARBA00066032"/>
    </source>
</evidence>
<dbReference type="CDD" id="cd20083">
    <property type="entry name" value="XPF_nuclease_EME"/>
    <property type="match status" value="1"/>
</dbReference>
<evidence type="ECO:0000256" key="12">
    <source>
        <dbReference type="ARBA" id="ARBA00022837"/>
    </source>
</evidence>
<evidence type="ECO:0000256" key="1">
    <source>
        <dbReference type="ARBA" id="ARBA00001913"/>
    </source>
</evidence>
<dbReference type="Gene3D" id="3.40.50.10130">
    <property type="match status" value="1"/>
</dbReference>
<keyword evidence="16" id="KW-0234">DNA repair</keyword>
<evidence type="ECO:0000256" key="5">
    <source>
        <dbReference type="ARBA" id="ARBA00022618"/>
    </source>
</evidence>
<keyword evidence="18" id="KW-0469">Meiosis</keyword>
<dbReference type="GO" id="GO:0006310">
    <property type="term" value="P:DNA recombination"/>
    <property type="evidence" value="ECO:0007669"/>
    <property type="project" value="UniProtKB-KW"/>
</dbReference>
<evidence type="ECO:0000313" key="25">
    <source>
        <dbReference type="EMBL" id="MPA74442.1"/>
    </source>
</evidence>
<keyword evidence="19" id="KW-0131">Cell cycle</keyword>
<dbReference type="GO" id="GO:0051321">
    <property type="term" value="P:meiotic cell cycle"/>
    <property type="evidence" value="ECO:0007669"/>
    <property type="project" value="UniProtKB-KW"/>
</dbReference>
<dbReference type="GO" id="GO:0005634">
    <property type="term" value="C:nucleus"/>
    <property type="evidence" value="ECO:0007669"/>
    <property type="project" value="UniProtKB-SubCell"/>
</dbReference>
<evidence type="ECO:0000256" key="10">
    <source>
        <dbReference type="ARBA" id="ARBA00022776"/>
    </source>
</evidence>
<dbReference type="SMART" id="SM00891">
    <property type="entry name" value="ERCC4"/>
    <property type="match status" value="1"/>
</dbReference>
<keyword evidence="10" id="KW-0498">Mitosis</keyword>
<dbReference type="PANTHER" id="PTHR21077:SF5">
    <property type="entry name" value="CROSSOVER JUNCTION ENDONUCLEASE MMS4"/>
    <property type="match status" value="1"/>
</dbReference>
<proteinExistence type="inferred from homology"/>
<keyword evidence="5" id="KW-0132">Cell division</keyword>
<dbReference type="EC" id="3.1.22.-" evidence="25"/>
<dbReference type="GO" id="GO:0051301">
    <property type="term" value="P:cell division"/>
    <property type="evidence" value="ECO:0007669"/>
    <property type="project" value="UniProtKB-KW"/>
</dbReference>
<evidence type="ECO:0000256" key="23">
    <source>
        <dbReference type="SAM" id="MobiDB-lite"/>
    </source>
</evidence>
<evidence type="ECO:0000256" key="22">
    <source>
        <dbReference type="SAM" id="Coils"/>
    </source>
</evidence>
<evidence type="ECO:0000256" key="11">
    <source>
        <dbReference type="ARBA" id="ARBA00022801"/>
    </source>
</evidence>
<evidence type="ECO:0000256" key="13">
    <source>
        <dbReference type="ARBA" id="ARBA00022842"/>
    </source>
</evidence>
<evidence type="ECO:0000256" key="15">
    <source>
        <dbReference type="ARBA" id="ARBA00023172"/>
    </source>
</evidence>
<accession>A0A5B7BZN0</accession>
<evidence type="ECO:0000256" key="2">
    <source>
        <dbReference type="ARBA" id="ARBA00001946"/>
    </source>
</evidence>
<dbReference type="AlphaFoldDB" id="A0A5B7BZN0"/>
<dbReference type="EMBL" id="GHES01043883">
    <property type="protein sequence ID" value="MPA74442.1"/>
    <property type="molecule type" value="Transcribed_RNA"/>
</dbReference>
<evidence type="ECO:0000256" key="14">
    <source>
        <dbReference type="ARBA" id="ARBA00023054"/>
    </source>
</evidence>
<evidence type="ECO:0000256" key="3">
    <source>
        <dbReference type="ARBA" id="ARBA00004123"/>
    </source>
</evidence>
<evidence type="ECO:0000256" key="9">
    <source>
        <dbReference type="ARBA" id="ARBA00022763"/>
    </source>
</evidence>
<feature type="coiled-coil region" evidence="22">
    <location>
        <begin position="407"/>
        <end position="469"/>
    </location>
</feature>
<comment type="function">
    <text evidence="20">Interacts with MUS81 to form a DNA structure-specific endonuclease with substrate preference for branched DNA structures with a 5'-end at the branch nick. Typical substrates include 3'-flap structures, D-loops, replication forks, nicked Holliday junctions and also intact Holliday junctions with a reduced efficiency. May be required in mitosis for the processing of stalled or collapsed replication fork intermediates. Plays a role in DNA repair and in genotoxic stress-induced homologous recombination (HR) in somatic cells. Mediates a subset of meiotic recombination events that are insensitive to crossover interference.</text>
</comment>
<dbReference type="GO" id="GO:0006281">
    <property type="term" value="P:DNA repair"/>
    <property type="evidence" value="ECO:0007669"/>
    <property type="project" value="UniProtKB-KW"/>
</dbReference>
<dbReference type="Pfam" id="PF02732">
    <property type="entry name" value="ERCC4"/>
    <property type="match status" value="1"/>
</dbReference>
<keyword evidence="17" id="KW-0539">Nucleus</keyword>
<dbReference type="InterPro" id="IPR047524">
    <property type="entry name" value="XPF_nuclease_EME1_plant/arthr"/>
</dbReference>
<evidence type="ECO:0000256" key="7">
    <source>
        <dbReference type="ARBA" id="ARBA00022723"/>
    </source>
</evidence>
<keyword evidence="15" id="KW-0233">DNA recombination</keyword>
<comment type="subunit">
    <text evidence="21">Forms a heterodimer with MUS81.</text>
</comment>
<evidence type="ECO:0000256" key="17">
    <source>
        <dbReference type="ARBA" id="ARBA00023242"/>
    </source>
</evidence>
<reference evidence="25" key="1">
    <citation type="submission" date="2019-08" db="EMBL/GenBank/DDBJ databases">
        <title>Reference gene set and small RNA set construction with multiple tissues from Davidia involucrata Baill.</title>
        <authorList>
            <person name="Yang H."/>
            <person name="Zhou C."/>
            <person name="Li G."/>
            <person name="Wang J."/>
            <person name="Gao P."/>
            <person name="Wang M."/>
            <person name="Wang R."/>
            <person name="Zhao Y."/>
        </authorList>
    </citation>
    <scope>NUCLEOTIDE SEQUENCE</scope>
    <source>
        <tissue evidence="25">Mixed with DoveR01_LX</tissue>
    </source>
</reference>
<dbReference type="GO" id="GO:0016787">
    <property type="term" value="F:hydrolase activity"/>
    <property type="evidence" value="ECO:0007669"/>
    <property type="project" value="UniProtKB-KW"/>
</dbReference>
<evidence type="ECO:0000256" key="16">
    <source>
        <dbReference type="ARBA" id="ARBA00023204"/>
    </source>
</evidence>
<evidence type="ECO:0000256" key="8">
    <source>
        <dbReference type="ARBA" id="ARBA00022759"/>
    </source>
</evidence>
<feature type="domain" description="ERCC4" evidence="24">
    <location>
        <begin position="477"/>
        <end position="711"/>
    </location>
</feature>
<evidence type="ECO:0000256" key="18">
    <source>
        <dbReference type="ARBA" id="ARBA00023254"/>
    </source>
</evidence>
<evidence type="ECO:0000259" key="24">
    <source>
        <dbReference type="SMART" id="SM00891"/>
    </source>
</evidence>
<dbReference type="InterPro" id="IPR042530">
    <property type="entry name" value="EME1/EME2_C"/>
</dbReference>
<keyword evidence="12" id="KW-0106">Calcium</keyword>
<keyword evidence="7" id="KW-0479">Metal-binding</keyword>
<comment type="similarity">
    <text evidence="4">Belongs to the EME1/MMS4 family.</text>
</comment>
<evidence type="ECO:0000256" key="4">
    <source>
        <dbReference type="ARBA" id="ARBA00005313"/>
    </source>
</evidence>
<dbReference type="GO" id="GO:0003677">
    <property type="term" value="F:DNA binding"/>
    <property type="evidence" value="ECO:0007669"/>
    <property type="project" value="InterPro"/>
</dbReference>